<feature type="region of interest" description="Disordered" evidence="1">
    <location>
        <begin position="1"/>
        <end position="30"/>
    </location>
</feature>
<evidence type="ECO:0000256" key="1">
    <source>
        <dbReference type="SAM" id="MobiDB-lite"/>
    </source>
</evidence>
<reference evidence="2" key="1">
    <citation type="journal article" date="2019" name="Sci. Rep.">
        <title>Draft genome of Tanacetum cinerariifolium, the natural source of mosquito coil.</title>
        <authorList>
            <person name="Yamashiro T."/>
            <person name="Shiraishi A."/>
            <person name="Satake H."/>
            <person name="Nakayama K."/>
        </authorList>
    </citation>
    <scope>NUCLEOTIDE SEQUENCE</scope>
</reference>
<gene>
    <name evidence="2" type="ORF">Tci_928260</name>
</gene>
<organism evidence="2">
    <name type="scientific">Tanacetum cinerariifolium</name>
    <name type="common">Dalmatian daisy</name>
    <name type="synonym">Chrysanthemum cinerariifolium</name>
    <dbReference type="NCBI Taxonomy" id="118510"/>
    <lineage>
        <taxon>Eukaryota</taxon>
        <taxon>Viridiplantae</taxon>
        <taxon>Streptophyta</taxon>
        <taxon>Embryophyta</taxon>
        <taxon>Tracheophyta</taxon>
        <taxon>Spermatophyta</taxon>
        <taxon>Magnoliopsida</taxon>
        <taxon>eudicotyledons</taxon>
        <taxon>Gunneridae</taxon>
        <taxon>Pentapetalae</taxon>
        <taxon>asterids</taxon>
        <taxon>campanulids</taxon>
        <taxon>Asterales</taxon>
        <taxon>Asteraceae</taxon>
        <taxon>Asteroideae</taxon>
        <taxon>Anthemideae</taxon>
        <taxon>Anthemidinae</taxon>
        <taxon>Tanacetum</taxon>
    </lineage>
</organism>
<accession>A0A699XHD5</accession>
<dbReference type="EMBL" id="BKCJ011827758">
    <property type="protein sequence ID" value="GFD56291.1"/>
    <property type="molecule type" value="Genomic_DNA"/>
</dbReference>
<comment type="caution">
    <text evidence="2">The sequence shown here is derived from an EMBL/GenBank/DDBJ whole genome shotgun (WGS) entry which is preliminary data.</text>
</comment>
<feature type="compositionally biased region" description="Basic and acidic residues" evidence="1">
    <location>
        <begin position="1"/>
        <end position="16"/>
    </location>
</feature>
<feature type="non-terminal residue" evidence="2">
    <location>
        <position position="1"/>
    </location>
</feature>
<sequence length="77" mass="8721">LAEFDQHDHHRDLHHERQVHRPGGGDTERLLGRGQRIIGQRARQPGDHRIVQRHVEDVGGKLALGEAPARMALVDPF</sequence>
<protein>
    <submittedName>
        <fullName evidence="2">Uncharacterized protein</fullName>
    </submittedName>
</protein>
<dbReference type="AlphaFoldDB" id="A0A699XHD5"/>
<proteinExistence type="predicted"/>
<evidence type="ECO:0000313" key="2">
    <source>
        <dbReference type="EMBL" id="GFD56291.1"/>
    </source>
</evidence>
<name>A0A699XHD5_TANCI</name>